<evidence type="ECO:0000313" key="15">
    <source>
        <dbReference type="Ensembl" id="ENSLBEP00000030371.1"/>
    </source>
</evidence>
<organism evidence="15 16">
    <name type="scientific">Labrus bergylta</name>
    <name type="common">ballan wrasse</name>
    <dbReference type="NCBI Taxonomy" id="56723"/>
    <lineage>
        <taxon>Eukaryota</taxon>
        <taxon>Metazoa</taxon>
        <taxon>Chordata</taxon>
        <taxon>Craniata</taxon>
        <taxon>Vertebrata</taxon>
        <taxon>Euteleostomi</taxon>
        <taxon>Actinopterygii</taxon>
        <taxon>Neopterygii</taxon>
        <taxon>Teleostei</taxon>
        <taxon>Neoteleostei</taxon>
        <taxon>Acanthomorphata</taxon>
        <taxon>Eupercaria</taxon>
        <taxon>Labriformes</taxon>
        <taxon>Labridae</taxon>
        <taxon>Labrus</taxon>
    </lineage>
</organism>
<dbReference type="GO" id="GO:0005743">
    <property type="term" value="C:mitochondrial inner membrane"/>
    <property type="evidence" value="ECO:0007669"/>
    <property type="project" value="UniProtKB-SubCell"/>
</dbReference>
<keyword evidence="16" id="KW-1185">Reference proteome</keyword>
<dbReference type="InterPro" id="IPR036204">
    <property type="entry name" value="ATP_synth_f6_sf_mt"/>
</dbReference>
<dbReference type="GeneTree" id="ENSGT00940000176046"/>
<sequence>MTLESVSLHGVQVQLESLETEELLQMNVFLSGKVEEKLQELLVQTGIGAESRAAAESQNSPEDEGESLRQALSKWDSLSEDLQELEGESGMLVNELLCHVPAGISKTPDSASDPPAGTNRESLPTYEKETEEEAMTLESITLANVKAEVRGLETEVLLDARNELEKEAEVLAKAEKMEVMTREEEEEDSVFESLTDAELLSLDSICEATDAIEAETAVILEVMFGSEQGLRQPPGNVQVDQKLGQKDEGIGQGEGKESGEREVRVLEAMTLESVTLAEVEASLGNLESEFRSETTNYLEKEAEAFALEKGMEVGDEVASEEETTALNIESLSLLEDEVLSEALQVDALMEELLFSVPGPLKVVTQSPIDQEAVREHELDATVATGSVNIDTATAVGDDFSASPAPRDVLQGEEVEVDEGAQNESLENVDDAGSHSDLDPVQRLFLEKIREYSNMHRLNGVPLEANPDYEKKLSEETAKLQRLFGGGDLSSFPEFTFTDPKMDQDS</sequence>
<evidence type="ECO:0000313" key="16">
    <source>
        <dbReference type="Proteomes" id="UP000261660"/>
    </source>
</evidence>
<dbReference type="GO" id="GO:0015078">
    <property type="term" value="F:proton transmembrane transporter activity"/>
    <property type="evidence" value="ECO:0007669"/>
    <property type="project" value="InterPro"/>
</dbReference>
<dbReference type="PANTHER" id="PTHR12441">
    <property type="entry name" value="ATP SYNTHASE COUPLING FACTOR 6, MITOCHONDRIAL"/>
    <property type="match status" value="1"/>
</dbReference>
<dbReference type="PANTHER" id="PTHR12441:SF14">
    <property type="entry name" value="ATP SYNTHASE-COUPLING FACTOR 6, MITOCHONDRIAL"/>
    <property type="match status" value="1"/>
</dbReference>
<proteinExistence type="inferred from homology"/>
<protein>
    <recommendedName>
        <fullName evidence="13">ATP synthase peripheral stalk subunit F6, mitochondrial</fullName>
    </recommendedName>
    <alternativeName>
        <fullName evidence="10">ATP synthase peripheral stalk subunit F6</fullName>
    </alternativeName>
</protein>
<keyword evidence="4" id="KW-0138">CF(0)</keyword>
<dbReference type="SUPFAM" id="SSF111357">
    <property type="entry name" value="Mitochondrial ATP synthase coupling factor 6"/>
    <property type="match status" value="1"/>
</dbReference>
<evidence type="ECO:0000256" key="4">
    <source>
        <dbReference type="ARBA" id="ARBA00022547"/>
    </source>
</evidence>
<dbReference type="InterPro" id="IPR008387">
    <property type="entry name" value="ATP_synth_f6_mt"/>
</dbReference>
<evidence type="ECO:0000256" key="9">
    <source>
        <dbReference type="ARBA" id="ARBA00023136"/>
    </source>
</evidence>
<feature type="region of interest" description="Disordered" evidence="14">
    <location>
        <begin position="231"/>
        <end position="260"/>
    </location>
</feature>
<evidence type="ECO:0000256" key="13">
    <source>
        <dbReference type="ARBA" id="ARBA00073749"/>
    </source>
</evidence>
<evidence type="ECO:0000256" key="14">
    <source>
        <dbReference type="SAM" id="MobiDB-lite"/>
    </source>
</evidence>
<evidence type="ECO:0000256" key="2">
    <source>
        <dbReference type="ARBA" id="ARBA00007346"/>
    </source>
</evidence>
<comment type="subcellular location">
    <subcellularLocation>
        <location evidence="1">Mitochondrion inner membrane</location>
    </subcellularLocation>
</comment>
<dbReference type="Ensembl" id="ENSLBET00000031779.1">
    <property type="protein sequence ID" value="ENSLBEP00000030371.1"/>
    <property type="gene ID" value="ENSLBEG00000022938.1"/>
</dbReference>
<name>A0A3Q3GB24_9LABR</name>
<keyword evidence="9" id="KW-0472">Membrane</keyword>
<dbReference type="Proteomes" id="UP000261660">
    <property type="component" value="Unplaced"/>
</dbReference>
<keyword evidence="7" id="KW-0406">Ion transport</keyword>
<dbReference type="FunFam" id="1.10.246.110:FF:000001">
    <property type="entry name" value="ATP synthase-coupling factor 6, mitochondrial"/>
    <property type="match status" value="1"/>
</dbReference>
<accession>A0A3Q3GB24</accession>
<dbReference type="GO" id="GO:0015986">
    <property type="term" value="P:proton motive force-driven ATP synthesis"/>
    <property type="evidence" value="ECO:0007669"/>
    <property type="project" value="InterPro"/>
</dbReference>
<evidence type="ECO:0000256" key="3">
    <source>
        <dbReference type="ARBA" id="ARBA00022448"/>
    </source>
</evidence>
<dbReference type="InParanoid" id="A0A3Q3GB24"/>
<dbReference type="GO" id="GO:0045259">
    <property type="term" value="C:proton-transporting ATP synthase complex"/>
    <property type="evidence" value="ECO:0007669"/>
    <property type="project" value="UniProtKB-KW"/>
</dbReference>
<keyword evidence="8" id="KW-0496">Mitochondrion</keyword>
<comment type="function">
    <text evidence="11">Subunit F6, of the mitochondrial membrane ATP synthase complex (F(1)F(0) ATP synthase or Complex V) that produces ATP from ADP in the presence of a proton gradient across the membrane which is generated by electron transport complexes of the respiratory chain. ATP synthase complex consist of a soluble F(1) head domain - the catalytic core - and a membrane F(1) domain - the membrane proton channel. These two domains are linked by a central stalk rotating inside the F(1) region and a stationary peripheral stalk. During catalysis, ATP synthesis in the catalytic domain of F(1) is coupled via a rotary mechanism of the central stalk subunits to proton translocation. In vivo, can only synthesize ATP although its ATP hydrolase activity can be activated artificially in vitro. Part of the complex F(0) domain. Part of the complex F(0) domain and the peripheric stalk, which acts as a stator to hold the catalytic alpha(3)beta(3) subcomplex and subunit a/ATP6 static relative to the rotary elements.</text>
</comment>
<dbReference type="OrthoDB" id="8902296at2759"/>
<evidence type="ECO:0000256" key="12">
    <source>
        <dbReference type="ARBA" id="ARBA00064647"/>
    </source>
</evidence>
<evidence type="ECO:0000256" key="10">
    <source>
        <dbReference type="ARBA" id="ARBA00029863"/>
    </source>
</evidence>
<dbReference type="STRING" id="56723.ENSLBEP00000030371"/>
<feature type="compositionally biased region" description="Basic and acidic residues" evidence="14">
    <location>
        <begin position="243"/>
        <end position="260"/>
    </location>
</feature>
<evidence type="ECO:0000256" key="11">
    <source>
        <dbReference type="ARBA" id="ARBA00059339"/>
    </source>
</evidence>
<comment type="subunit">
    <text evidence="12">Component of the ATP synthase complex composed at least of ATP5F1A/subunit alpha, ATP5F1B/subunit beta, ATP5MC1/subunit c (homooctomer), MT-ATP6/subunit a, MT-ATP8/subunit 8, ATP5ME/subunit e, ATP5MF/subunit f, ATP5MG/subunit g, ATP5MK/subunit k, ATP5MJ/subunit j, ATP5F1C/subunit gamma, ATP5F1D/subunit delta, ATP5F1E/subunit epsilon, ATP5PF/subunit F6, ATP5PB/subunit b, ATP5PD/subunit d, ATP5PO/subunit OSCP. ATP synthase complex consists of a soluble F(1) head domain (subunits alpha(3) and beta(3)) - the catalytic core - and a membrane F(0) domain - the membrane proton channel (subunits c, a, 8, e, f, g, k and j). These two domains are linked by a central stalk (subunits gamma, delta, and epsilon) rotating inside the F1 region and a stationary peripheral stalk (subunits F6, b, d, and OSCP).</text>
</comment>
<evidence type="ECO:0000256" key="8">
    <source>
        <dbReference type="ARBA" id="ARBA00023128"/>
    </source>
</evidence>
<dbReference type="Gene3D" id="1.10.246.110">
    <property type="entry name" value="Mitochondrial ATP synthase-coupling factor 6"/>
    <property type="match status" value="1"/>
</dbReference>
<evidence type="ECO:0000256" key="6">
    <source>
        <dbReference type="ARBA" id="ARBA00022792"/>
    </source>
</evidence>
<feature type="region of interest" description="Disordered" evidence="14">
    <location>
        <begin position="104"/>
        <end position="125"/>
    </location>
</feature>
<reference evidence="15" key="2">
    <citation type="submission" date="2025-09" db="UniProtKB">
        <authorList>
            <consortium name="Ensembl"/>
        </authorList>
    </citation>
    <scope>IDENTIFICATION</scope>
</reference>
<dbReference type="AlphaFoldDB" id="A0A3Q3GB24"/>
<reference evidence="15" key="1">
    <citation type="submission" date="2025-08" db="UniProtKB">
        <authorList>
            <consortium name="Ensembl"/>
        </authorList>
    </citation>
    <scope>IDENTIFICATION</scope>
</reference>
<evidence type="ECO:0000256" key="1">
    <source>
        <dbReference type="ARBA" id="ARBA00004273"/>
    </source>
</evidence>
<keyword evidence="3" id="KW-0813">Transport</keyword>
<evidence type="ECO:0000256" key="5">
    <source>
        <dbReference type="ARBA" id="ARBA00022781"/>
    </source>
</evidence>
<feature type="region of interest" description="Disordered" evidence="14">
    <location>
        <begin position="417"/>
        <end position="436"/>
    </location>
</feature>
<keyword evidence="6" id="KW-0999">Mitochondrion inner membrane</keyword>
<dbReference type="Pfam" id="PF05511">
    <property type="entry name" value="ATP-synt_F6"/>
    <property type="match status" value="1"/>
</dbReference>
<evidence type="ECO:0000256" key="7">
    <source>
        <dbReference type="ARBA" id="ARBA00023065"/>
    </source>
</evidence>
<feature type="region of interest" description="Disordered" evidence="14">
    <location>
        <begin position="483"/>
        <end position="505"/>
    </location>
</feature>
<keyword evidence="5" id="KW-0375">Hydrogen ion transport</keyword>
<comment type="similarity">
    <text evidence="2">Belongs to the eukaryotic ATPase subunit F6 family.</text>
</comment>